<feature type="region of interest" description="Disordered" evidence="1">
    <location>
        <begin position="157"/>
        <end position="188"/>
    </location>
</feature>
<dbReference type="EMBL" id="GANO01004944">
    <property type="protein sequence ID" value="JAB54927.1"/>
    <property type="molecule type" value="mRNA"/>
</dbReference>
<dbReference type="InterPro" id="IPR006578">
    <property type="entry name" value="MADF-dom"/>
</dbReference>
<feature type="region of interest" description="Disordered" evidence="1">
    <location>
        <begin position="98"/>
        <end position="127"/>
    </location>
</feature>
<dbReference type="PANTHER" id="PTHR21505">
    <property type="entry name" value="MADF DOMAIN-CONTAINING PROTEIN-RELATED"/>
    <property type="match status" value="1"/>
</dbReference>
<feature type="compositionally biased region" description="Basic and acidic residues" evidence="1">
    <location>
        <begin position="166"/>
        <end position="188"/>
    </location>
</feature>
<reference evidence="3" key="1">
    <citation type="journal article" date="2014" name="Insect Biochem. Mol. Biol.">
        <title>An insight into the sialome of the frog biting fly, Corethrella appendiculata.</title>
        <authorList>
            <person name="Ribeiro J.M.C."/>
            <person name="Chagas A.C."/>
            <person name="Pham V.M."/>
            <person name="Lounibos L.P."/>
            <person name="Calvo E."/>
        </authorList>
    </citation>
    <scope>NUCLEOTIDE SEQUENCE</scope>
    <source>
        <tissue evidence="3">Salivary glands</tissue>
    </source>
</reference>
<accession>U5ENS8</accession>
<dbReference type="SMART" id="SM00595">
    <property type="entry name" value="MADF"/>
    <property type="match status" value="1"/>
</dbReference>
<dbReference type="Pfam" id="PF10545">
    <property type="entry name" value="MADF_DNA_bdg"/>
    <property type="match status" value="1"/>
</dbReference>
<evidence type="ECO:0000256" key="1">
    <source>
        <dbReference type="SAM" id="MobiDB-lite"/>
    </source>
</evidence>
<organism evidence="3">
    <name type="scientific">Corethrella appendiculata</name>
    <dbReference type="NCBI Taxonomy" id="1370023"/>
    <lineage>
        <taxon>Eukaryota</taxon>
        <taxon>Metazoa</taxon>
        <taxon>Ecdysozoa</taxon>
        <taxon>Arthropoda</taxon>
        <taxon>Hexapoda</taxon>
        <taxon>Insecta</taxon>
        <taxon>Pterygota</taxon>
        <taxon>Neoptera</taxon>
        <taxon>Endopterygota</taxon>
        <taxon>Diptera</taxon>
        <taxon>Nematocera</taxon>
        <taxon>Culicoidea</taxon>
        <taxon>Chaoboridae</taxon>
        <taxon>Corethrella</taxon>
    </lineage>
</organism>
<evidence type="ECO:0000313" key="3">
    <source>
        <dbReference type="EMBL" id="JAB54927.1"/>
    </source>
</evidence>
<dbReference type="AlphaFoldDB" id="U5ENS8"/>
<feature type="non-terminal residue" evidence="3">
    <location>
        <position position="1"/>
    </location>
</feature>
<dbReference type="PANTHER" id="PTHR21505:SF8">
    <property type="entry name" value="DPT-YFP REPRESSOR BY OVEREXPRESSION, ISOFORM D-RELATED"/>
    <property type="match status" value="1"/>
</dbReference>
<evidence type="ECO:0000259" key="2">
    <source>
        <dbReference type="PROSITE" id="PS51029"/>
    </source>
</evidence>
<protein>
    <submittedName>
        <fullName evidence="3">Putative alcohol dehydrogenase transcription factor myb/sant-like protein</fullName>
    </submittedName>
</protein>
<name>U5ENS8_9DIPT</name>
<feature type="domain" description="MADF" evidence="2">
    <location>
        <begin position="7"/>
        <end position="96"/>
    </location>
</feature>
<feature type="compositionally biased region" description="Basic and acidic residues" evidence="1">
    <location>
        <begin position="114"/>
        <end position="125"/>
    </location>
</feature>
<sequence length="242" mass="28503">ERTFLRDFILAYKSLPALWDSRSKEYSNKILKAHSYNVLLNKFREKYPDGELDNVKKKLNTIRTNFRKEWRRTKVYSAEPQLWYYDVLSFIEPIMGELPEPTEKNDSEDNDYGDESKPANDYDENHQEDDYEIRNFSDDEVEIKHIPIELEPVSIQSPPVKRQKIEKRYTTRQTDKSPAPEKENPYGDDIIKLALDTLKSGQNEYERLAKTWASELQKCSPEQQVHAKKAINEISYESESVG</sequence>
<dbReference type="PROSITE" id="PS51029">
    <property type="entry name" value="MADF"/>
    <property type="match status" value="1"/>
</dbReference>
<proteinExistence type="evidence at transcript level"/>